<feature type="domain" description="CCHC-type" evidence="2">
    <location>
        <begin position="277"/>
        <end position="290"/>
    </location>
</feature>
<name>A0A8T1XIS5_9BRAS</name>
<keyword evidence="1" id="KW-0862">Zinc</keyword>
<dbReference type="PROSITE" id="PS50158">
    <property type="entry name" value="ZF_CCHC"/>
    <property type="match status" value="1"/>
</dbReference>
<protein>
    <submittedName>
        <fullName evidence="3">Retrotransposon Copia-like N-terminal</fullName>
    </submittedName>
</protein>
<dbReference type="Proteomes" id="UP000694240">
    <property type="component" value="Chromosome 13"/>
</dbReference>
<dbReference type="InterPro" id="IPR029472">
    <property type="entry name" value="Copia-like_N"/>
</dbReference>
<proteinExistence type="predicted"/>
<dbReference type="CDD" id="cd02440">
    <property type="entry name" value="AdoMet_MTases"/>
    <property type="match status" value="1"/>
</dbReference>
<dbReference type="PANTHER" id="PTHR45277:SF2">
    <property type="entry name" value="METHYLTRANSFERASE TYPE 11 DOMAIN-CONTAINING PROTEIN"/>
    <property type="match status" value="1"/>
</dbReference>
<dbReference type="InterPro" id="IPR001878">
    <property type="entry name" value="Znf_CCHC"/>
</dbReference>
<dbReference type="GO" id="GO:0003676">
    <property type="term" value="F:nucleic acid binding"/>
    <property type="evidence" value="ECO:0007669"/>
    <property type="project" value="InterPro"/>
</dbReference>
<keyword evidence="1" id="KW-0479">Metal-binding</keyword>
<dbReference type="Pfam" id="PF07727">
    <property type="entry name" value="RVT_2"/>
    <property type="match status" value="1"/>
</dbReference>
<keyword evidence="4" id="KW-1185">Reference proteome</keyword>
<organism evidence="3 4">
    <name type="scientific">Arabidopsis thaliana x Arabidopsis arenosa</name>
    <dbReference type="NCBI Taxonomy" id="1240361"/>
    <lineage>
        <taxon>Eukaryota</taxon>
        <taxon>Viridiplantae</taxon>
        <taxon>Streptophyta</taxon>
        <taxon>Embryophyta</taxon>
        <taxon>Tracheophyta</taxon>
        <taxon>Spermatophyta</taxon>
        <taxon>Magnoliopsida</taxon>
        <taxon>eudicotyledons</taxon>
        <taxon>Gunneridae</taxon>
        <taxon>Pentapetalae</taxon>
        <taxon>rosids</taxon>
        <taxon>malvids</taxon>
        <taxon>Brassicales</taxon>
        <taxon>Brassicaceae</taxon>
        <taxon>Camelineae</taxon>
        <taxon>Arabidopsis</taxon>
    </lineage>
</organism>
<gene>
    <name evidence="3" type="ORF">ISN45_Aa08g017880</name>
</gene>
<comment type="caution">
    <text evidence="3">The sequence shown here is derived from an EMBL/GenBank/DDBJ whole genome shotgun (WGS) entry which is preliminary data.</text>
</comment>
<accession>A0A8T1XIS5</accession>
<dbReference type="Pfam" id="PF08241">
    <property type="entry name" value="Methyltransf_11"/>
    <property type="match status" value="1"/>
</dbReference>
<dbReference type="AlphaFoldDB" id="A0A8T1XIS5"/>
<evidence type="ECO:0000313" key="3">
    <source>
        <dbReference type="EMBL" id="KAG7534207.1"/>
    </source>
</evidence>
<dbReference type="GO" id="GO:0008270">
    <property type="term" value="F:zinc ion binding"/>
    <property type="evidence" value="ECO:0007669"/>
    <property type="project" value="UniProtKB-KW"/>
</dbReference>
<evidence type="ECO:0000256" key="1">
    <source>
        <dbReference type="PROSITE-ProRule" id="PRU00047"/>
    </source>
</evidence>
<dbReference type="EMBL" id="JAEFBK010000013">
    <property type="protein sequence ID" value="KAG7534207.1"/>
    <property type="molecule type" value="Genomic_DNA"/>
</dbReference>
<dbReference type="GO" id="GO:0008757">
    <property type="term" value="F:S-adenosylmethionine-dependent methyltransferase activity"/>
    <property type="evidence" value="ECO:0007669"/>
    <property type="project" value="InterPro"/>
</dbReference>
<dbReference type="InterPro" id="IPR013103">
    <property type="entry name" value="RVT_2"/>
</dbReference>
<sequence length="916" mass="102175">MGSNSFSSNPPDVSAPIRFSNEQGDNPYYLHKSGHAGLQLVSDRLTGGVDFHSWRRSVRMALNVRNKLGFVDGTISKPSDNDPNAGAWSRCNDLVATWLINSVAKNISQSLLFISTAEGIWKSLMARFNQDDATRIYEIEQKLCTIQQGSRDVNAYYTELITLWENYKNYVELPVCTCGHCECNAAQLWEKLQQRSRVTKFLVGLNEAYEPTRRHILMQKPMPSLEAAFNIVVQDERQKSINPVSQAGNVVFQTSGSSELDQMIAYANYKGKPKVVCTHCGMTGHMVNKCYKIHGYPPGYIPSFKSQATQLYGQRPQQYSAQQYNTYPAKQFNTQQFQPKGNFQQMQRSFQVNAQQWRPSFPQKDNAIANVMIEAPPTTAQVTYNNIDLSSLISDQVQQIVAQLQSLHVPEQSTSNLATITENGVMACESDSDGTVERYKARLVAKGYTQEEGVDYFDTFSPVAKLTTVKLLLGVAAIKNWTLTQMDVSNAVLHGELDEEIYMSLPQGYTPPDGQPLPPNAVCKLHKSLYGLKQTSRQWYHRLSTVIMNAGFKQCAGDHTLFTRKTGSVFLAVLVYVDDIVIASNNLEAEKEFKDLLHREFMIKDLGPMKFFLGLEVARNKKGISVCQRKYALDLIEGAGFLGCKPCAVPMDPVVQLSKEDGELLANPTVYRELVGKLLYLTITRPDITFAVHKLSQFISCPTGVHLTAAQRVVRYLKSNPGQGLFFPSDSDLSLSAFADADWAACPDSRRSVSGCGRGILLNAVATQLKKTGSSGRVVGLDRSMTTTLSTLRTAHIEGVQEYVTCREGDVRRLPFSDNYFDVVVSAVFLHTVGKEYGQKTVEPAAERMRVLGEAVRVLKPGGVGVVWDLVHVPEYVRRLHELRMEEISVSKRVTAFMVKSHMVSFKKPSQHFGGI</sequence>
<evidence type="ECO:0000259" key="2">
    <source>
        <dbReference type="PROSITE" id="PS50158"/>
    </source>
</evidence>
<keyword evidence="1" id="KW-0863">Zinc-finger</keyword>
<reference evidence="3 4" key="1">
    <citation type="submission" date="2020-12" db="EMBL/GenBank/DDBJ databases">
        <title>Concerted genomic and epigenomic changes stabilize Arabidopsis allopolyploids.</title>
        <authorList>
            <person name="Chen Z."/>
        </authorList>
    </citation>
    <scope>NUCLEOTIDE SEQUENCE [LARGE SCALE GENOMIC DNA]</scope>
    <source>
        <strain evidence="3">Allo738</strain>
        <tissue evidence="3">Leaf</tissue>
    </source>
</reference>
<dbReference type="PANTHER" id="PTHR45277">
    <property type="entry name" value="EXPRESSED PROTEIN"/>
    <property type="match status" value="1"/>
</dbReference>
<evidence type="ECO:0000313" key="4">
    <source>
        <dbReference type="Proteomes" id="UP000694240"/>
    </source>
</evidence>
<dbReference type="InterPro" id="IPR013216">
    <property type="entry name" value="Methyltransf_11"/>
</dbReference>
<dbReference type="Pfam" id="PF14244">
    <property type="entry name" value="Retrotran_gag_3"/>
    <property type="match status" value="1"/>
</dbReference>